<dbReference type="InterPro" id="IPR011701">
    <property type="entry name" value="MFS"/>
</dbReference>
<reference evidence="7 8" key="1">
    <citation type="submission" date="2016-03" db="EMBL/GenBank/DDBJ databases">
        <title>Comparative genomics of Pseudogymnoascus destructans, the fungus causing white-nose syndrome of bats.</title>
        <authorList>
            <person name="Palmer J.M."/>
            <person name="Drees K.P."/>
            <person name="Foster J.T."/>
            <person name="Lindner D.L."/>
        </authorList>
    </citation>
    <scope>NUCLEOTIDE SEQUENCE [LARGE SCALE GENOMIC DNA]</scope>
    <source>
        <strain evidence="7 8">UAMH 10579</strain>
    </source>
</reference>
<evidence type="ECO:0000313" key="8">
    <source>
        <dbReference type="Proteomes" id="UP000091956"/>
    </source>
</evidence>
<feature type="transmembrane region" description="Helical" evidence="5">
    <location>
        <begin position="233"/>
        <end position="252"/>
    </location>
</feature>
<gene>
    <name evidence="7" type="ORF">VE01_06358</name>
</gene>
<feature type="transmembrane region" description="Helical" evidence="5">
    <location>
        <begin position="426"/>
        <end position="450"/>
    </location>
</feature>
<dbReference type="STRING" id="342668.A0A1B8GGB3"/>
<evidence type="ECO:0000256" key="1">
    <source>
        <dbReference type="ARBA" id="ARBA00004141"/>
    </source>
</evidence>
<sequence length="525" mass="58067">MESKIDTQPAVRHEENAGLEKHQLAHGIVDAAHLFQGMHVDPERKDNSGKVTGRLLLPRPTDNPKDPLTWSLWRKHLCLVTICYFVFMSNYITASISPILLPILLDFKITLTKASYLITFNILFLGIGNIFWIPLSLKIGKRPVLILSSAVFFASSIWSARAQSWGSLFAARIIQGFGASSSEALGPAIVADLYFLHERGAKVGFYTFMIASGSALGGVFSGLVANANPDWRWVFWMNVILTGVCFLATVLFQAETNFERPPEYETGEGLEASQLPDIRARSNASWAKSLSVTSWYDRQTSIWRLWWRPFLTLQYPAVVWGSVTYGVTLGWVVFQQTANASAFPQLYGFSKLALGNVNIANLIGSIVGCLVGGPLSDYLVGIISKRRGGYFKPEFRLWCLIPSFLFGPIGLMLWGGGLGDHLPAMVAIAGSGITYGVLCAVPTVAMTYVVDSYRPLAGETMTILTAFKNTFAFGLSFAVVPWLEKDGFVKVSGWMVLIEGLIFLTAIPMYIYGERVQRWTSKFEV</sequence>
<protein>
    <recommendedName>
        <fullName evidence="6">Major facilitator superfamily (MFS) profile domain-containing protein</fullName>
    </recommendedName>
</protein>
<feature type="transmembrane region" description="Helical" evidence="5">
    <location>
        <begin position="203"/>
        <end position="227"/>
    </location>
</feature>
<evidence type="ECO:0000256" key="5">
    <source>
        <dbReference type="SAM" id="Phobius"/>
    </source>
</evidence>
<proteinExistence type="predicted"/>
<feature type="transmembrane region" description="Helical" evidence="5">
    <location>
        <begin position="395"/>
        <end position="414"/>
    </location>
</feature>
<evidence type="ECO:0000256" key="2">
    <source>
        <dbReference type="ARBA" id="ARBA00022692"/>
    </source>
</evidence>
<keyword evidence="8" id="KW-1185">Reference proteome</keyword>
<evidence type="ECO:0000259" key="6">
    <source>
        <dbReference type="PROSITE" id="PS50850"/>
    </source>
</evidence>
<feature type="transmembrane region" description="Helical" evidence="5">
    <location>
        <begin position="313"/>
        <end position="334"/>
    </location>
</feature>
<keyword evidence="2 5" id="KW-0812">Transmembrane</keyword>
<dbReference type="Gene3D" id="1.20.1250.20">
    <property type="entry name" value="MFS general substrate transporter like domains"/>
    <property type="match status" value="1"/>
</dbReference>
<name>A0A1B8GGB3_9PEZI</name>
<feature type="transmembrane region" description="Helical" evidence="5">
    <location>
        <begin position="77"/>
        <end position="104"/>
    </location>
</feature>
<reference evidence="8" key="2">
    <citation type="journal article" date="2018" name="Nat. Commun.">
        <title>Extreme sensitivity to ultraviolet light in the fungal pathogen causing white-nose syndrome of bats.</title>
        <authorList>
            <person name="Palmer J.M."/>
            <person name="Drees K.P."/>
            <person name="Foster J.T."/>
            <person name="Lindner D.L."/>
        </authorList>
    </citation>
    <scope>NUCLEOTIDE SEQUENCE [LARGE SCALE GENOMIC DNA]</scope>
    <source>
        <strain evidence="8">UAMH 10579</strain>
    </source>
</reference>
<dbReference type="Proteomes" id="UP000091956">
    <property type="component" value="Unassembled WGS sequence"/>
</dbReference>
<evidence type="ECO:0000313" key="7">
    <source>
        <dbReference type="EMBL" id="OBT94853.1"/>
    </source>
</evidence>
<dbReference type="Pfam" id="PF07690">
    <property type="entry name" value="MFS_1"/>
    <property type="match status" value="1"/>
</dbReference>
<evidence type="ECO:0000256" key="3">
    <source>
        <dbReference type="ARBA" id="ARBA00022989"/>
    </source>
</evidence>
<dbReference type="PROSITE" id="PS50850">
    <property type="entry name" value="MFS"/>
    <property type="match status" value="1"/>
</dbReference>
<feature type="transmembrane region" description="Helical" evidence="5">
    <location>
        <begin position="144"/>
        <end position="161"/>
    </location>
</feature>
<dbReference type="GO" id="GO:0005886">
    <property type="term" value="C:plasma membrane"/>
    <property type="evidence" value="ECO:0007669"/>
    <property type="project" value="TreeGrafter"/>
</dbReference>
<feature type="transmembrane region" description="Helical" evidence="5">
    <location>
        <begin position="462"/>
        <end position="482"/>
    </location>
</feature>
<dbReference type="PANTHER" id="PTHR23502">
    <property type="entry name" value="MAJOR FACILITATOR SUPERFAMILY"/>
    <property type="match status" value="1"/>
</dbReference>
<accession>A0A1B8GGB3</accession>
<keyword evidence="3 5" id="KW-1133">Transmembrane helix</keyword>
<dbReference type="AlphaFoldDB" id="A0A1B8GGB3"/>
<feature type="transmembrane region" description="Helical" evidence="5">
    <location>
        <begin position="116"/>
        <end position="137"/>
    </location>
</feature>
<dbReference type="OrthoDB" id="2585655at2759"/>
<dbReference type="InterPro" id="IPR020846">
    <property type="entry name" value="MFS_dom"/>
</dbReference>
<dbReference type="GO" id="GO:0022857">
    <property type="term" value="F:transmembrane transporter activity"/>
    <property type="evidence" value="ECO:0007669"/>
    <property type="project" value="InterPro"/>
</dbReference>
<comment type="subcellular location">
    <subcellularLocation>
        <location evidence="1">Membrane</location>
        <topology evidence="1">Multi-pass membrane protein</topology>
    </subcellularLocation>
</comment>
<dbReference type="EMBL" id="KV460240">
    <property type="protein sequence ID" value="OBT94853.1"/>
    <property type="molecule type" value="Genomic_DNA"/>
</dbReference>
<dbReference type="PANTHER" id="PTHR23502:SF4">
    <property type="entry name" value="MAJOR FACILITATOR SUPERFAMILY (MFS) PROFILE DOMAIN-CONTAINING PROTEIN-RELATED"/>
    <property type="match status" value="1"/>
</dbReference>
<dbReference type="GeneID" id="28839744"/>
<dbReference type="SUPFAM" id="SSF103473">
    <property type="entry name" value="MFS general substrate transporter"/>
    <property type="match status" value="1"/>
</dbReference>
<dbReference type="RefSeq" id="XP_018128586.1">
    <property type="nucleotide sequence ID" value="XM_018275807.2"/>
</dbReference>
<evidence type="ECO:0000256" key="4">
    <source>
        <dbReference type="ARBA" id="ARBA00023136"/>
    </source>
</evidence>
<keyword evidence="4 5" id="KW-0472">Membrane</keyword>
<organism evidence="7 8">
    <name type="scientific">Pseudogymnoascus verrucosus</name>
    <dbReference type="NCBI Taxonomy" id="342668"/>
    <lineage>
        <taxon>Eukaryota</taxon>
        <taxon>Fungi</taxon>
        <taxon>Dikarya</taxon>
        <taxon>Ascomycota</taxon>
        <taxon>Pezizomycotina</taxon>
        <taxon>Leotiomycetes</taxon>
        <taxon>Thelebolales</taxon>
        <taxon>Thelebolaceae</taxon>
        <taxon>Pseudogymnoascus</taxon>
    </lineage>
</organism>
<feature type="domain" description="Major facilitator superfamily (MFS) profile" evidence="6">
    <location>
        <begin position="78"/>
        <end position="517"/>
    </location>
</feature>
<feature type="transmembrane region" description="Helical" evidence="5">
    <location>
        <begin position="494"/>
        <end position="512"/>
    </location>
</feature>
<dbReference type="InterPro" id="IPR036259">
    <property type="entry name" value="MFS_trans_sf"/>
</dbReference>